<evidence type="ECO:0000256" key="1">
    <source>
        <dbReference type="SAM" id="MobiDB-lite"/>
    </source>
</evidence>
<dbReference type="InParanoid" id="A0A067QAH4"/>
<dbReference type="HOGENOM" id="CLU_1165970_0_0_1"/>
<dbReference type="Proteomes" id="UP000027265">
    <property type="component" value="Unassembled WGS sequence"/>
</dbReference>
<proteinExistence type="predicted"/>
<name>A0A067QAH4_9AGAM</name>
<evidence type="ECO:0000313" key="3">
    <source>
        <dbReference type="Proteomes" id="UP000027265"/>
    </source>
</evidence>
<accession>A0A067QAH4</accession>
<feature type="region of interest" description="Disordered" evidence="1">
    <location>
        <begin position="158"/>
        <end position="180"/>
    </location>
</feature>
<organism evidence="2 3">
    <name type="scientific">Jaapia argillacea MUCL 33604</name>
    <dbReference type="NCBI Taxonomy" id="933084"/>
    <lineage>
        <taxon>Eukaryota</taxon>
        <taxon>Fungi</taxon>
        <taxon>Dikarya</taxon>
        <taxon>Basidiomycota</taxon>
        <taxon>Agaricomycotina</taxon>
        <taxon>Agaricomycetes</taxon>
        <taxon>Agaricomycetidae</taxon>
        <taxon>Jaapiales</taxon>
        <taxon>Jaapiaceae</taxon>
        <taxon>Jaapia</taxon>
    </lineage>
</organism>
<sequence length="238" mass="26559">MNFLTPADRYRRGCSVHDQGSAKYSSQYFLPAEGSLWVVVMRELQHEPIIGGPFLFLAADPMAPSNGLSRMHLTLRQKRISSAGECHHQGVVKHQSRIVTPGGKGQEMKTYQPKFQTSLAVCHDNHGGENILTVSPSTLDATGAISACNIAQQALENRGHAQSGGERFQPIRDPETIDDHEGTRFLRGGKPNRRKFKWQGDHPIVSRAKAPLRRMCWPRRGMARYRCDKYGANVVGKE</sequence>
<protein>
    <submittedName>
        <fullName evidence="2">Uncharacterized protein</fullName>
    </submittedName>
</protein>
<gene>
    <name evidence="2" type="ORF">JAAARDRAFT_682871</name>
</gene>
<dbReference type="AlphaFoldDB" id="A0A067QAH4"/>
<keyword evidence="3" id="KW-1185">Reference proteome</keyword>
<feature type="compositionally biased region" description="Basic and acidic residues" evidence="1">
    <location>
        <begin position="169"/>
        <end position="180"/>
    </location>
</feature>
<evidence type="ECO:0000313" key="2">
    <source>
        <dbReference type="EMBL" id="KDQ64063.1"/>
    </source>
</evidence>
<reference evidence="3" key="1">
    <citation type="journal article" date="2014" name="Proc. Natl. Acad. Sci. U.S.A.">
        <title>Extensive sampling of basidiomycete genomes demonstrates inadequacy of the white-rot/brown-rot paradigm for wood decay fungi.</title>
        <authorList>
            <person name="Riley R."/>
            <person name="Salamov A.A."/>
            <person name="Brown D.W."/>
            <person name="Nagy L.G."/>
            <person name="Floudas D."/>
            <person name="Held B.W."/>
            <person name="Levasseur A."/>
            <person name="Lombard V."/>
            <person name="Morin E."/>
            <person name="Otillar R."/>
            <person name="Lindquist E.A."/>
            <person name="Sun H."/>
            <person name="LaButti K.M."/>
            <person name="Schmutz J."/>
            <person name="Jabbour D."/>
            <person name="Luo H."/>
            <person name="Baker S.E."/>
            <person name="Pisabarro A.G."/>
            <person name="Walton J.D."/>
            <person name="Blanchette R.A."/>
            <person name="Henrissat B."/>
            <person name="Martin F."/>
            <person name="Cullen D."/>
            <person name="Hibbett D.S."/>
            <person name="Grigoriev I.V."/>
        </authorList>
    </citation>
    <scope>NUCLEOTIDE SEQUENCE [LARGE SCALE GENOMIC DNA]</scope>
    <source>
        <strain evidence="3">MUCL 33604</strain>
    </source>
</reference>
<dbReference type="EMBL" id="KL197709">
    <property type="protein sequence ID" value="KDQ64063.1"/>
    <property type="molecule type" value="Genomic_DNA"/>
</dbReference>